<dbReference type="Proteomes" id="UP001165122">
    <property type="component" value="Unassembled WGS sequence"/>
</dbReference>
<dbReference type="InterPro" id="IPR001650">
    <property type="entry name" value="Helicase_C-like"/>
</dbReference>
<dbReference type="GO" id="GO:0045003">
    <property type="term" value="P:double-strand break repair via synthesis-dependent strand annealing"/>
    <property type="evidence" value="ECO:0007669"/>
    <property type="project" value="TreeGrafter"/>
</dbReference>
<dbReference type="InterPro" id="IPR049730">
    <property type="entry name" value="SNF2/RAD54-like_C"/>
</dbReference>
<dbReference type="EMBL" id="BRXW01000065">
    <property type="protein sequence ID" value="GMI03913.1"/>
    <property type="molecule type" value="Genomic_DNA"/>
</dbReference>
<reference evidence="14" key="1">
    <citation type="journal article" date="2023" name="Commun. Biol.">
        <title>Genome analysis of Parmales, the sister group of diatoms, reveals the evolutionary specialization of diatoms from phago-mixotrophs to photoautotrophs.</title>
        <authorList>
            <person name="Ban H."/>
            <person name="Sato S."/>
            <person name="Yoshikawa S."/>
            <person name="Yamada K."/>
            <person name="Nakamura Y."/>
            <person name="Ichinomiya M."/>
            <person name="Sato N."/>
            <person name="Blanc-Mathieu R."/>
            <person name="Endo H."/>
            <person name="Kuwata A."/>
            <person name="Ogata H."/>
        </authorList>
    </citation>
    <scope>NUCLEOTIDE SEQUENCE [LARGE SCALE GENOMIC DNA]</scope>
    <source>
        <strain evidence="14">NIES 3700</strain>
    </source>
</reference>
<dbReference type="Gene3D" id="1.20.120.850">
    <property type="entry name" value="SWI2/SNF2 ATPases, N-terminal domain"/>
    <property type="match status" value="1"/>
</dbReference>
<feature type="compositionally biased region" description="Acidic residues" evidence="8">
    <location>
        <begin position="990"/>
        <end position="1003"/>
    </location>
</feature>
<dbReference type="InterPro" id="IPR014001">
    <property type="entry name" value="Helicase_ATP-bd"/>
</dbReference>
<feature type="domain" description="Helicase ATP-binding" evidence="11">
    <location>
        <begin position="204"/>
        <end position="380"/>
    </location>
</feature>
<dbReference type="SUPFAM" id="SSF47370">
    <property type="entry name" value="Bromodomain"/>
    <property type="match status" value="1"/>
</dbReference>
<evidence type="ECO:0000256" key="4">
    <source>
        <dbReference type="ARBA" id="ARBA00022833"/>
    </source>
</evidence>
<feature type="compositionally biased region" description="Acidic residues" evidence="8">
    <location>
        <begin position="1268"/>
        <end position="1277"/>
    </location>
</feature>
<evidence type="ECO:0000256" key="6">
    <source>
        <dbReference type="PROSITE-ProRule" id="PRU00035"/>
    </source>
</evidence>
<dbReference type="SMART" id="SM00547">
    <property type="entry name" value="ZnF_RBZ"/>
    <property type="match status" value="1"/>
</dbReference>
<name>A0A9W7CDS2_9STRA</name>
<dbReference type="InterPro" id="IPR036443">
    <property type="entry name" value="Znf_RanBP2_sf"/>
</dbReference>
<gene>
    <name evidence="13" type="ORF">TrLO_g6690</name>
</gene>
<evidence type="ECO:0000256" key="7">
    <source>
        <dbReference type="PROSITE-ProRule" id="PRU00322"/>
    </source>
</evidence>
<dbReference type="InterPro" id="IPR038718">
    <property type="entry name" value="SNF2-like_sf"/>
</dbReference>
<dbReference type="Gene3D" id="3.40.50.300">
    <property type="entry name" value="P-loop containing nucleotide triphosphate hydrolases"/>
    <property type="match status" value="1"/>
</dbReference>
<dbReference type="PROSITE" id="PS01358">
    <property type="entry name" value="ZF_RANBP2_1"/>
    <property type="match status" value="1"/>
</dbReference>
<feature type="region of interest" description="Disordered" evidence="8">
    <location>
        <begin position="497"/>
        <end position="527"/>
    </location>
</feature>
<dbReference type="Gene3D" id="4.10.1060.10">
    <property type="entry name" value="Zinc finger, RanBP2-type"/>
    <property type="match status" value="1"/>
</dbReference>
<keyword evidence="1" id="KW-0479">Metal-binding</keyword>
<dbReference type="InterPro" id="IPR027417">
    <property type="entry name" value="P-loop_NTPase"/>
</dbReference>
<keyword evidence="2 7" id="KW-0863">Zinc-finger</keyword>
<evidence type="ECO:0000259" key="10">
    <source>
        <dbReference type="PROSITE" id="PS50199"/>
    </source>
</evidence>
<feature type="domain" description="Helicase C-terminal" evidence="12">
    <location>
        <begin position="559"/>
        <end position="721"/>
    </location>
</feature>
<dbReference type="InterPro" id="IPR050496">
    <property type="entry name" value="SNF2_RAD54_helicase_repair"/>
</dbReference>
<evidence type="ECO:0000259" key="11">
    <source>
        <dbReference type="PROSITE" id="PS51192"/>
    </source>
</evidence>
<dbReference type="InterPro" id="IPR001876">
    <property type="entry name" value="Znf_RanBP2"/>
</dbReference>
<dbReference type="SMART" id="SM00487">
    <property type="entry name" value="DEXDc"/>
    <property type="match status" value="1"/>
</dbReference>
<dbReference type="SMART" id="SM00490">
    <property type="entry name" value="HELICc"/>
    <property type="match status" value="1"/>
</dbReference>
<dbReference type="PROSITE" id="PS51194">
    <property type="entry name" value="HELICASE_CTER"/>
    <property type="match status" value="1"/>
</dbReference>
<feature type="compositionally biased region" description="Basic residues" evidence="8">
    <location>
        <begin position="1040"/>
        <end position="1049"/>
    </location>
</feature>
<dbReference type="GO" id="GO:0015616">
    <property type="term" value="F:DNA translocase activity"/>
    <property type="evidence" value="ECO:0007669"/>
    <property type="project" value="TreeGrafter"/>
</dbReference>
<dbReference type="SMART" id="SM00297">
    <property type="entry name" value="BROMO"/>
    <property type="match status" value="1"/>
</dbReference>
<evidence type="ECO:0000313" key="13">
    <source>
        <dbReference type="EMBL" id="GMI03913.1"/>
    </source>
</evidence>
<evidence type="ECO:0000256" key="1">
    <source>
        <dbReference type="ARBA" id="ARBA00022723"/>
    </source>
</evidence>
<dbReference type="GO" id="GO:0005524">
    <property type="term" value="F:ATP binding"/>
    <property type="evidence" value="ECO:0007669"/>
    <property type="project" value="InterPro"/>
</dbReference>
<dbReference type="InterPro" id="IPR000330">
    <property type="entry name" value="SNF2_N"/>
</dbReference>
<accession>A0A9W7CDS2</accession>
<feature type="compositionally biased region" description="Basic and acidic residues" evidence="8">
    <location>
        <begin position="1140"/>
        <end position="1186"/>
    </location>
</feature>
<feature type="compositionally biased region" description="Acidic residues" evidence="8">
    <location>
        <begin position="1053"/>
        <end position="1065"/>
    </location>
</feature>
<feature type="region of interest" description="Disordered" evidence="8">
    <location>
        <begin position="1"/>
        <end position="26"/>
    </location>
</feature>
<dbReference type="Pfam" id="PF00271">
    <property type="entry name" value="Helicase_C"/>
    <property type="match status" value="1"/>
</dbReference>
<feature type="compositionally biased region" description="Polar residues" evidence="8">
    <location>
        <begin position="1297"/>
        <end position="1321"/>
    </location>
</feature>
<dbReference type="Pfam" id="PF00439">
    <property type="entry name" value="Bromodomain"/>
    <property type="match status" value="1"/>
</dbReference>
<evidence type="ECO:0000313" key="14">
    <source>
        <dbReference type="Proteomes" id="UP001165122"/>
    </source>
</evidence>
<dbReference type="Pfam" id="PF00176">
    <property type="entry name" value="SNF2-rel_dom"/>
    <property type="match status" value="1"/>
</dbReference>
<evidence type="ECO:0000259" key="12">
    <source>
        <dbReference type="PROSITE" id="PS51194"/>
    </source>
</evidence>
<feature type="compositionally biased region" description="Low complexity" evidence="8">
    <location>
        <begin position="1364"/>
        <end position="1383"/>
    </location>
</feature>
<dbReference type="CDD" id="cd18793">
    <property type="entry name" value="SF2_C_SNF"/>
    <property type="match status" value="1"/>
</dbReference>
<dbReference type="PANTHER" id="PTHR45629:SF7">
    <property type="entry name" value="DNA EXCISION REPAIR PROTEIN ERCC-6-RELATED"/>
    <property type="match status" value="1"/>
</dbReference>
<dbReference type="PROSITE" id="PS50014">
    <property type="entry name" value="BROMODOMAIN_2"/>
    <property type="match status" value="1"/>
</dbReference>
<dbReference type="SUPFAM" id="SSF52540">
    <property type="entry name" value="P-loop containing nucleoside triphosphate hydrolases"/>
    <property type="match status" value="2"/>
</dbReference>
<keyword evidence="5 6" id="KW-0103">Bromodomain</keyword>
<evidence type="ECO:0000256" key="5">
    <source>
        <dbReference type="ARBA" id="ARBA00023117"/>
    </source>
</evidence>
<dbReference type="GO" id="GO:0007131">
    <property type="term" value="P:reciprocal meiotic recombination"/>
    <property type="evidence" value="ECO:0007669"/>
    <property type="project" value="TreeGrafter"/>
</dbReference>
<dbReference type="PANTHER" id="PTHR45629">
    <property type="entry name" value="SNF2/RAD54 FAMILY MEMBER"/>
    <property type="match status" value="1"/>
</dbReference>
<feature type="compositionally biased region" description="Acidic residues" evidence="8">
    <location>
        <begin position="1284"/>
        <end position="1293"/>
    </location>
</feature>
<dbReference type="InterPro" id="IPR036427">
    <property type="entry name" value="Bromodomain-like_sf"/>
</dbReference>
<dbReference type="PROSITE" id="PS51192">
    <property type="entry name" value="HELICASE_ATP_BIND_1"/>
    <property type="match status" value="1"/>
</dbReference>
<feature type="domain" description="RanBP2-type" evidence="10">
    <location>
        <begin position="1466"/>
        <end position="1495"/>
    </location>
</feature>
<feature type="compositionally biased region" description="Basic and acidic residues" evidence="8">
    <location>
        <begin position="1012"/>
        <end position="1035"/>
    </location>
</feature>
<protein>
    <submittedName>
        <fullName evidence="13">Uncharacterized protein</fullName>
    </submittedName>
</protein>
<dbReference type="GO" id="GO:0008270">
    <property type="term" value="F:zinc ion binding"/>
    <property type="evidence" value="ECO:0007669"/>
    <property type="project" value="UniProtKB-KW"/>
</dbReference>
<feature type="compositionally biased region" description="Acidic residues" evidence="8">
    <location>
        <begin position="1238"/>
        <end position="1247"/>
    </location>
</feature>
<dbReference type="PROSITE" id="PS50199">
    <property type="entry name" value="ZF_RANBP2_2"/>
    <property type="match status" value="1"/>
</dbReference>
<feature type="domain" description="Bromo" evidence="9">
    <location>
        <begin position="773"/>
        <end position="848"/>
    </location>
</feature>
<feature type="region of interest" description="Disordered" evidence="8">
    <location>
        <begin position="989"/>
        <end position="1385"/>
    </location>
</feature>
<feature type="compositionally biased region" description="Pro residues" evidence="8">
    <location>
        <begin position="1338"/>
        <end position="1349"/>
    </location>
</feature>
<dbReference type="SUPFAM" id="SSF90209">
    <property type="entry name" value="Ran binding protein zinc finger-like"/>
    <property type="match status" value="1"/>
</dbReference>
<dbReference type="InterPro" id="IPR001487">
    <property type="entry name" value="Bromodomain"/>
</dbReference>
<evidence type="ECO:0000256" key="8">
    <source>
        <dbReference type="SAM" id="MobiDB-lite"/>
    </source>
</evidence>
<proteinExistence type="predicted"/>
<dbReference type="GO" id="GO:0005634">
    <property type="term" value="C:nucleus"/>
    <property type="evidence" value="ECO:0007669"/>
    <property type="project" value="TreeGrafter"/>
</dbReference>
<sequence>MLPPAQAAQPARKSFNPDGSRIKPPSTTFMAGIQVKRVSIMSGLNVPESLRKPFQRPMLKRRAYDKSADRALKTATLGQRKRSGMHKLLNKKFMAPGGFVPKKVEHGSDSDSSSDEEVAEDRPFDPLVVWVSPEEGGEAKGIVDKIVTVKEPDEFGIERTITKKICAPETAYAKKSVEVPGVLAKWLRPHQREGVQFLYECVMSLRGFDGAGCILADDMGLGKTLQSVCLIYTLLKTGLTADGKPTAKRVIVTCPCSLVKNWDNEFVKWLGPGAVKTLAIAEQDRKTVEKNIDCFVKTNLFNVLILSYECLRTHVGRLNKTEDSCDLFVADEAHRLKNRDNQTSMALNSLKCRRRILLSGTPMQNDLEEFFAMVDFTNQGVLGTPEDFRRKIRAPILRGREPSATDKEKKKMLSKQNEMSTIVNEFILRRVNTLNAQHLPPKLVQVVCCKLTDMQQNIYNHLIGSKAVQQVTDGKQVNCLSSIQMLMKLCNHPSLIASEDPNASRGSSRNAGKQRVSYAEEKKSSAAPGAEGVNQFLPFMPGRKGSQPVFPEWSGKMFVLYRLMKEMRRPGNGADKIVIVSNYTQTLDLIGRMCGENGWGFCRLDGSIGMKKRQKMVDEFNNPSSNLVAFLLSSKAGGCGLNLIGGNRLVLFDPDWNPAVDKQAAARCWRDGQKKRCFTYRFLTAGSVEEKIYQRQLSKEGLQSIVDDKEQVNELSSKDLKNLFKLRPDTPSDTHDKLQCLRCKTVIDDAENQAKLALPLKIAKCAELLEEMMAEPSAEKFIMPLNPEDYEVSTAEYDGIVKQPMDLGRIKAQLEKEGYYKAVNEFSKDVNRIFSNVAKVWNQECEIGMASAQLQLWWISKWTAMVPILMTMRADKPVATTCAPCGGDDAKTPVKDADGRVILSPPVVERGENFQEQLGMPEEEDMRNWSHHFNTDTCDDPIFRTAMAGTDRVSFVFGLEVTWDKITARKQEEEEAQALEELATLQESMDNMEDESGEEEEDGGVEKPLIVCDKKGGEKGKEGEKGEMKEKKENNPPKASKPKTPKSKKRTLDEEDSDDEGDDGPNDMGDFIVGDNDDEEEIDGEFGSGDEEEDDEMLEIADDEEEQVGEEEEEEDEDEDEEEGEVAMDLGDDDEDNNGAEEKRLKKEAKQAKKDAKKSAKKEAKDAKKRKKEEERAAKKARKEIVKDDDEDLFDAPMKTTEAPPPKPKKAAFLDSDEEEEEEEVVVVAKPTKKSVLEDDDDDDDEESFKPKPKPKPKPKQTLLLNDKEDEDEEIEVMEISNPQEEEEEDEEHQDTLETIDTLETQAPATQSPNQEISQTFVELDESQLDESQTSLTPPGPPPPLPKPVDPQSMDIEDNSVSQSVKTATTKGSSSSASVSTSSDPDIVVGTTQVLHKVTGYGEREGVVTNVIVLDGGVEMYECTLKDAEGETEEVLLNSKQVKSAKRKFDKKHNDRLSLSKPTEAVNGKWACPMCTFVNLKAKRKCETCDTPKPKEAGDAKIERGGG</sequence>
<comment type="caution">
    <text evidence="13">The sequence shown here is derived from an EMBL/GenBank/DDBJ whole genome shotgun (WGS) entry which is preliminary data.</text>
</comment>
<dbReference type="CDD" id="cd18004">
    <property type="entry name" value="DEXHc_RAD54"/>
    <property type="match status" value="1"/>
</dbReference>
<evidence type="ECO:0000259" key="9">
    <source>
        <dbReference type="PROSITE" id="PS50014"/>
    </source>
</evidence>
<organism evidence="13 14">
    <name type="scientific">Triparma laevis f. longispina</name>
    <dbReference type="NCBI Taxonomy" id="1714387"/>
    <lineage>
        <taxon>Eukaryota</taxon>
        <taxon>Sar</taxon>
        <taxon>Stramenopiles</taxon>
        <taxon>Ochrophyta</taxon>
        <taxon>Bolidophyceae</taxon>
        <taxon>Parmales</taxon>
        <taxon>Triparmaceae</taxon>
        <taxon>Triparma</taxon>
    </lineage>
</organism>
<keyword evidence="3" id="KW-0378">Hydrolase</keyword>
<feature type="region of interest" description="Disordered" evidence="8">
    <location>
        <begin position="99"/>
        <end position="121"/>
    </location>
</feature>
<dbReference type="CDD" id="cd04369">
    <property type="entry name" value="Bromodomain"/>
    <property type="match status" value="1"/>
</dbReference>
<dbReference type="Gene3D" id="3.40.50.10810">
    <property type="entry name" value="Tandem AAA-ATPase domain"/>
    <property type="match status" value="1"/>
</dbReference>
<dbReference type="OrthoDB" id="413460at2759"/>
<dbReference type="GO" id="GO:0016787">
    <property type="term" value="F:hydrolase activity"/>
    <property type="evidence" value="ECO:0007669"/>
    <property type="project" value="UniProtKB-KW"/>
</dbReference>
<evidence type="ECO:0000256" key="2">
    <source>
        <dbReference type="ARBA" id="ARBA00022771"/>
    </source>
</evidence>
<evidence type="ECO:0000256" key="3">
    <source>
        <dbReference type="ARBA" id="ARBA00022801"/>
    </source>
</evidence>
<dbReference type="Gene3D" id="1.20.920.10">
    <property type="entry name" value="Bromodomain-like"/>
    <property type="match status" value="1"/>
</dbReference>
<keyword evidence="14" id="KW-1185">Reference proteome</keyword>
<feature type="compositionally biased region" description="Acidic residues" evidence="8">
    <location>
        <begin position="1215"/>
        <end position="1225"/>
    </location>
</feature>
<keyword evidence="4" id="KW-0862">Zinc</keyword>
<feature type="compositionally biased region" description="Acidic residues" evidence="8">
    <location>
        <begin position="1075"/>
        <end position="1139"/>
    </location>
</feature>